<gene>
    <name evidence="4" type="ORF">C8N28_0469</name>
</gene>
<evidence type="ECO:0000256" key="2">
    <source>
        <dbReference type="SAM" id="MobiDB-lite"/>
    </source>
</evidence>
<evidence type="ECO:0000313" key="4">
    <source>
        <dbReference type="EMBL" id="TCK85169.1"/>
    </source>
</evidence>
<comment type="caution">
    <text evidence="4">The sequence shown here is derived from an EMBL/GenBank/DDBJ whole genome shotgun (WGS) entry which is preliminary data.</text>
</comment>
<dbReference type="GO" id="GO:0072344">
    <property type="term" value="P:rescue of stalled ribosome"/>
    <property type="evidence" value="ECO:0007669"/>
    <property type="project" value="TreeGrafter"/>
</dbReference>
<proteinExistence type="inferred from homology"/>
<evidence type="ECO:0000259" key="3">
    <source>
        <dbReference type="PROSITE" id="PS00745"/>
    </source>
</evidence>
<sequence>MSFLKEDLLPYITFKTSRSGGSGGQNVNKVSTKVELLFDLSKASLFSDEEKALISKMLQSRTQSDNYIQIICQESRSQLNNKEIALDKLTSLIKKALVVQKQRKSTKPSKKSVQVRLDKKKNQALKKISRKIKWD</sequence>
<dbReference type="OrthoDB" id="9815709at2"/>
<protein>
    <submittedName>
        <fullName evidence="4">Ribosome-associated protein</fullName>
    </submittedName>
</protein>
<dbReference type="Pfam" id="PF00472">
    <property type="entry name" value="RF-1"/>
    <property type="match status" value="1"/>
</dbReference>
<accession>A0A4R1M628</accession>
<reference evidence="4 5" key="1">
    <citation type="submission" date="2019-03" db="EMBL/GenBank/DDBJ databases">
        <title>Genomic Encyclopedia of Archaeal and Bacterial Type Strains, Phase II (KMG-II): from individual species to whole genera.</title>
        <authorList>
            <person name="Goeker M."/>
        </authorList>
    </citation>
    <scope>NUCLEOTIDE SEQUENCE [LARGE SCALE GENOMIC DNA]</scope>
    <source>
        <strain evidence="4 5">DSM 22554</strain>
    </source>
</reference>
<dbReference type="RefSeq" id="WP_132221149.1">
    <property type="nucleotide sequence ID" value="NZ_SMGO01000001.1"/>
</dbReference>
<evidence type="ECO:0000256" key="1">
    <source>
        <dbReference type="ARBA" id="ARBA00010835"/>
    </source>
</evidence>
<name>A0A4R1M628_9SPHI</name>
<dbReference type="EMBL" id="SMGO01000001">
    <property type="protein sequence ID" value="TCK85169.1"/>
    <property type="molecule type" value="Genomic_DNA"/>
</dbReference>
<dbReference type="InterPro" id="IPR000352">
    <property type="entry name" value="Pep_chain_release_fac_I"/>
</dbReference>
<dbReference type="PANTHER" id="PTHR47814:SF1">
    <property type="entry name" value="PEPTIDYL-TRNA HYDROLASE ARFB"/>
    <property type="match status" value="1"/>
</dbReference>
<dbReference type="PROSITE" id="PS00745">
    <property type="entry name" value="RF_PROK_I"/>
    <property type="match status" value="1"/>
</dbReference>
<feature type="region of interest" description="Disordered" evidence="2">
    <location>
        <begin position="103"/>
        <end position="135"/>
    </location>
</feature>
<feature type="domain" description="Prokaryotic-type class I peptide chain release factors" evidence="3">
    <location>
        <begin position="18"/>
        <end position="34"/>
    </location>
</feature>
<comment type="similarity">
    <text evidence="1">Belongs to the prokaryotic/mitochondrial release factor family.</text>
</comment>
<dbReference type="NCBIfam" id="NF006718">
    <property type="entry name" value="PRK09256.1"/>
    <property type="match status" value="1"/>
</dbReference>
<dbReference type="InterPro" id="IPR045853">
    <property type="entry name" value="Pep_chain_release_fac_I_sf"/>
</dbReference>
<dbReference type="SUPFAM" id="SSF75620">
    <property type="entry name" value="Release factor"/>
    <property type="match status" value="1"/>
</dbReference>
<keyword evidence="5" id="KW-1185">Reference proteome</keyword>
<feature type="compositionally biased region" description="Basic residues" evidence="2">
    <location>
        <begin position="122"/>
        <end position="135"/>
    </location>
</feature>
<dbReference type="AlphaFoldDB" id="A0A4R1M628"/>
<dbReference type="Gene3D" id="3.30.160.20">
    <property type="match status" value="1"/>
</dbReference>
<dbReference type="GO" id="GO:0043022">
    <property type="term" value="F:ribosome binding"/>
    <property type="evidence" value="ECO:0007669"/>
    <property type="project" value="TreeGrafter"/>
</dbReference>
<organism evidence="4 5">
    <name type="scientific">Albibacterium bauzanense</name>
    <dbReference type="NCBI Taxonomy" id="653929"/>
    <lineage>
        <taxon>Bacteria</taxon>
        <taxon>Pseudomonadati</taxon>
        <taxon>Bacteroidota</taxon>
        <taxon>Sphingobacteriia</taxon>
        <taxon>Sphingobacteriales</taxon>
        <taxon>Sphingobacteriaceae</taxon>
        <taxon>Albibacterium</taxon>
    </lineage>
</organism>
<dbReference type="GO" id="GO:0003747">
    <property type="term" value="F:translation release factor activity"/>
    <property type="evidence" value="ECO:0007669"/>
    <property type="project" value="InterPro"/>
</dbReference>
<dbReference type="GO" id="GO:0004045">
    <property type="term" value="F:peptidyl-tRNA hydrolase activity"/>
    <property type="evidence" value="ECO:0007669"/>
    <property type="project" value="TreeGrafter"/>
</dbReference>
<dbReference type="PANTHER" id="PTHR47814">
    <property type="entry name" value="PEPTIDYL-TRNA HYDROLASE ARFB"/>
    <property type="match status" value="1"/>
</dbReference>
<evidence type="ECO:0000313" key="5">
    <source>
        <dbReference type="Proteomes" id="UP000294616"/>
    </source>
</evidence>
<dbReference type="Proteomes" id="UP000294616">
    <property type="component" value="Unassembled WGS sequence"/>
</dbReference>